<accession>A0ABU3VK15</accession>
<organism evidence="2 3">
    <name type="scientific">Sedimentitalea todarodis</name>
    <dbReference type="NCBI Taxonomy" id="1631240"/>
    <lineage>
        <taxon>Bacteria</taxon>
        <taxon>Pseudomonadati</taxon>
        <taxon>Pseudomonadota</taxon>
        <taxon>Alphaproteobacteria</taxon>
        <taxon>Rhodobacterales</taxon>
        <taxon>Paracoccaceae</taxon>
        <taxon>Sedimentitalea</taxon>
    </lineage>
</organism>
<dbReference type="PANTHER" id="PTHR22916">
    <property type="entry name" value="GLYCOSYLTRANSFERASE"/>
    <property type="match status" value="1"/>
</dbReference>
<keyword evidence="2" id="KW-0808">Transferase</keyword>
<comment type="caution">
    <text evidence="2">The sequence shown here is derived from an EMBL/GenBank/DDBJ whole genome shotgun (WGS) entry which is preliminary data.</text>
</comment>
<evidence type="ECO:0000259" key="1">
    <source>
        <dbReference type="Pfam" id="PF00535"/>
    </source>
</evidence>
<dbReference type="PANTHER" id="PTHR22916:SF65">
    <property type="entry name" value="SLR1065 PROTEIN"/>
    <property type="match status" value="1"/>
</dbReference>
<dbReference type="EMBL" id="JASMWN010000025">
    <property type="protein sequence ID" value="MDU9006528.1"/>
    <property type="molecule type" value="Genomic_DNA"/>
</dbReference>
<sequence length="324" mass="35634">MLPEPIRADAILPWEDGLILDAAEADLPGVSIVIPIYNSAAFLEKTLRSLMCQDLNGVELILMDGGSTDATPQIVEHYRDILAVVVMEKDKGQSDAINKGYERASQPILYWLNGDDVILPNTLVAVRRAFHANPGTEVVVGDAYLTEKDFSPIHHFRFSPEKLAFSYLLDYAAHHLIQPSVFFSRAAWNAVGPVKLDHHYAMDADLFLGMAAKYSFLHLPRDIAYSVYHEDCKTRDKRAESITELALVQARHGGMAEARRTLDILVGLFNEAEAASSVPAPAPAPQPVAPPRASDNVLEVQLAALQGTVEKNRALLLDLDLEAM</sequence>
<reference evidence="3" key="1">
    <citation type="submission" date="2023-05" db="EMBL/GenBank/DDBJ databases">
        <title>Sedimentitalea sp. nov. JM2-8.</title>
        <authorList>
            <person name="Huang J."/>
        </authorList>
    </citation>
    <scope>NUCLEOTIDE SEQUENCE [LARGE SCALE GENOMIC DNA]</scope>
    <source>
        <strain evidence="3">KHS03</strain>
    </source>
</reference>
<dbReference type="Gene3D" id="3.90.550.10">
    <property type="entry name" value="Spore Coat Polysaccharide Biosynthesis Protein SpsA, Chain A"/>
    <property type="match status" value="1"/>
</dbReference>
<dbReference type="EC" id="2.4.-.-" evidence="2"/>
<gene>
    <name evidence="2" type="ORF">QO231_22080</name>
</gene>
<dbReference type="RefSeq" id="WP_316781664.1">
    <property type="nucleotide sequence ID" value="NZ_JASMWN010000025.1"/>
</dbReference>
<dbReference type="InterPro" id="IPR001173">
    <property type="entry name" value="Glyco_trans_2-like"/>
</dbReference>
<feature type="domain" description="Glycosyltransferase 2-like" evidence="1">
    <location>
        <begin position="31"/>
        <end position="185"/>
    </location>
</feature>
<dbReference type="Proteomes" id="UP001255416">
    <property type="component" value="Unassembled WGS sequence"/>
</dbReference>
<evidence type="ECO:0000313" key="2">
    <source>
        <dbReference type="EMBL" id="MDU9006528.1"/>
    </source>
</evidence>
<keyword evidence="3" id="KW-1185">Reference proteome</keyword>
<dbReference type="SUPFAM" id="SSF53448">
    <property type="entry name" value="Nucleotide-diphospho-sugar transferases"/>
    <property type="match status" value="1"/>
</dbReference>
<name>A0ABU3VK15_9RHOB</name>
<keyword evidence="2" id="KW-0328">Glycosyltransferase</keyword>
<dbReference type="GO" id="GO:0016757">
    <property type="term" value="F:glycosyltransferase activity"/>
    <property type="evidence" value="ECO:0007669"/>
    <property type="project" value="UniProtKB-KW"/>
</dbReference>
<protein>
    <submittedName>
        <fullName evidence="2">Glycosyltransferase</fullName>
        <ecNumber evidence="2">2.4.-.-</ecNumber>
    </submittedName>
</protein>
<proteinExistence type="predicted"/>
<evidence type="ECO:0000313" key="3">
    <source>
        <dbReference type="Proteomes" id="UP001255416"/>
    </source>
</evidence>
<dbReference type="Pfam" id="PF00535">
    <property type="entry name" value="Glycos_transf_2"/>
    <property type="match status" value="1"/>
</dbReference>
<dbReference type="InterPro" id="IPR029044">
    <property type="entry name" value="Nucleotide-diphossugar_trans"/>
</dbReference>